<reference evidence="2" key="1">
    <citation type="journal article" date="2011" name="BMC Genomics">
        <title>An insight into the sialome of Simulium guianense (DIPTERA:SIMulIIDAE), the main vector of River Blindness Disease in Brazil.</title>
        <authorList>
            <person name="Chagas A.C."/>
            <person name="Calvo E."/>
            <person name="Pimenta P.F."/>
            <person name="Ribeiro J.M."/>
        </authorList>
    </citation>
    <scope>NUCLEOTIDE SEQUENCE</scope>
    <source>
        <tissue evidence="2">Salivary gland</tissue>
    </source>
</reference>
<evidence type="ECO:0000256" key="1">
    <source>
        <dbReference type="SAM" id="SignalP"/>
    </source>
</evidence>
<feature type="chain" id="PRO_5003322931" evidence="1">
    <location>
        <begin position="18"/>
        <end position="65"/>
    </location>
</feature>
<keyword evidence="1" id="KW-0732">Signal</keyword>
<evidence type="ECO:0000313" key="2">
    <source>
        <dbReference type="EMBL" id="AEB96445.1"/>
    </source>
</evidence>
<feature type="signal peptide" evidence="1">
    <location>
        <begin position="1"/>
        <end position="17"/>
    </location>
</feature>
<accession>F5GTP7</accession>
<proteinExistence type="evidence at transcript level"/>
<sequence length="65" mass="6780">MKFILLALLVGLVVVTADVGTPVLPPSAGQSAENNGKSPDDVTVTAVLAESEHIVLPDHLTNLYK</sequence>
<name>F5GTP7_SIMGU</name>
<dbReference type="EMBL" id="JI626210">
    <property type="protein sequence ID" value="AEB96445.1"/>
    <property type="molecule type" value="mRNA"/>
</dbReference>
<dbReference type="AlphaFoldDB" id="F5GTP7"/>
<organism evidence="2">
    <name type="scientific">Simulium guianense</name>
    <name type="common">Black fly</name>
    <dbReference type="NCBI Taxonomy" id="445764"/>
    <lineage>
        <taxon>Eukaryota</taxon>
        <taxon>Metazoa</taxon>
        <taxon>Ecdysozoa</taxon>
        <taxon>Arthropoda</taxon>
        <taxon>Hexapoda</taxon>
        <taxon>Insecta</taxon>
        <taxon>Pterygota</taxon>
        <taxon>Neoptera</taxon>
        <taxon>Endopterygota</taxon>
        <taxon>Diptera</taxon>
        <taxon>Nematocera</taxon>
        <taxon>Chironomoidea</taxon>
        <taxon>Simuliidae</taxon>
        <taxon>Simulium</taxon>
    </lineage>
</organism>
<protein>
    <submittedName>
        <fullName evidence="2">Hypothetical secreted ESEH peptide</fullName>
    </submittedName>
</protein>